<dbReference type="PANTHER" id="PTHR21040">
    <property type="entry name" value="BCDNA.GH04120"/>
    <property type="match status" value="1"/>
</dbReference>
<dbReference type="GO" id="GO:0005975">
    <property type="term" value="P:carbohydrate metabolic process"/>
    <property type="evidence" value="ECO:0007669"/>
    <property type="project" value="InterPro"/>
</dbReference>
<dbReference type="InterPro" id="IPR017853">
    <property type="entry name" value="GH"/>
</dbReference>
<evidence type="ECO:0000256" key="13">
    <source>
        <dbReference type="ARBA" id="ARBA00034305"/>
    </source>
</evidence>
<keyword evidence="21" id="KW-1185">Reference proteome</keyword>
<evidence type="ECO:0000313" key="20">
    <source>
        <dbReference type="Ensembl" id="ENSECRP00000034128.1"/>
    </source>
</evidence>
<dbReference type="InterPro" id="IPR038901">
    <property type="entry name" value="HEXDC-like"/>
</dbReference>
<organism evidence="20 21">
    <name type="scientific">Erpetoichthys calabaricus</name>
    <name type="common">Rope fish</name>
    <name type="synonym">Calamoichthys calabaricus</name>
    <dbReference type="NCBI Taxonomy" id="27687"/>
    <lineage>
        <taxon>Eukaryota</taxon>
        <taxon>Metazoa</taxon>
        <taxon>Chordata</taxon>
        <taxon>Craniata</taxon>
        <taxon>Vertebrata</taxon>
        <taxon>Euteleostomi</taxon>
        <taxon>Actinopterygii</taxon>
        <taxon>Polypteriformes</taxon>
        <taxon>Polypteridae</taxon>
        <taxon>Erpetoichthys</taxon>
    </lineage>
</organism>
<accession>A0A8C4TMX9</accession>
<evidence type="ECO:0000256" key="9">
    <source>
        <dbReference type="ARBA" id="ARBA00023157"/>
    </source>
</evidence>
<evidence type="ECO:0000256" key="18">
    <source>
        <dbReference type="ARBA" id="ARBA00081277"/>
    </source>
</evidence>
<dbReference type="GO" id="GO:0004563">
    <property type="term" value="F:beta-N-acetylhexosaminidase activity"/>
    <property type="evidence" value="ECO:0007669"/>
    <property type="project" value="UniProtKB-EC"/>
</dbReference>
<dbReference type="GO" id="GO:0005737">
    <property type="term" value="C:cytoplasm"/>
    <property type="evidence" value="ECO:0007669"/>
    <property type="project" value="UniProtKB-SubCell"/>
</dbReference>
<evidence type="ECO:0000256" key="16">
    <source>
        <dbReference type="ARBA" id="ARBA00077169"/>
    </source>
</evidence>
<evidence type="ECO:0000256" key="11">
    <source>
        <dbReference type="ARBA" id="ARBA00023295"/>
    </source>
</evidence>
<evidence type="ECO:0000256" key="3">
    <source>
        <dbReference type="ARBA" id="ARBA00004496"/>
    </source>
</evidence>
<reference evidence="20" key="1">
    <citation type="submission" date="2021-06" db="EMBL/GenBank/DDBJ databases">
        <authorList>
            <consortium name="Wellcome Sanger Institute Data Sharing"/>
        </authorList>
    </citation>
    <scope>NUCLEOTIDE SEQUENCE [LARGE SCALE GENOMIC DNA]</scope>
</reference>
<evidence type="ECO:0000256" key="12">
    <source>
        <dbReference type="ARBA" id="ARBA00030512"/>
    </source>
</evidence>
<dbReference type="EC" id="3.2.1.52" evidence="6"/>
<evidence type="ECO:0000256" key="6">
    <source>
        <dbReference type="ARBA" id="ARBA00012663"/>
    </source>
</evidence>
<keyword evidence="11" id="KW-0326">Glycosidase</keyword>
<reference evidence="20" key="3">
    <citation type="submission" date="2025-09" db="UniProtKB">
        <authorList>
            <consortium name="Ensembl"/>
        </authorList>
    </citation>
    <scope>IDENTIFICATION</scope>
</reference>
<evidence type="ECO:0000256" key="7">
    <source>
        <dbReference type="ARBA" id="ARBA00022490"/>
    </source>
</evidence>
<dbReference type="GeneTree" id="ENSGT00390000014852"/>
<dbReference type="GO" id="GO:1903561">
    <property type="term" value="C:extracellular vesicle"/>
    <property type="evidence" value="ECO:0007669"/>
    <property type="project" value="UniProtKB-SubCell"/>
</dbReference>
<dbReference type="InterPro" id="IPR015883">
    <property type="entry name" value="Glyco_hydro_20_cat"/>
</dbReference>
<feature type="domain" description="Glycoside hydrolase family 20 catalytic" evidence="19">
    <location>
        <begin position="64"/>
        <end position="209"/>
    </location>
</feature>
<evidence type="ECO:0000256" key="8">
    <source>
        <dbReference type="ARBA" id="ARBA00022801"/>
    </source>
</evidence>
<keyword evidence="8" id="KW-0378">Hydrolase</keyword>
<keyword evidence="7" id="KW-0963">Cytoplasm</keyword>
<keyword evidence="10" id="KW-0539">Nucleus</keyword>
<evidence type="ECO:0000256" key="14">
    <source>
        <dbReference type="ARBA" id="ARBA00056985"/>
    </source>
</evidence>
<evidence type="ECO:0000259" key="19">
    <source>
        <dbReference type="Pfam" id="PF00728"/>
    </source>
</evidence>
<comment type="catalytic activity">
    <reaction evidence="1">
        <text>Hydrolysis of terminal non-reducing N-acetyl-D-hexosamine residues in N-acetyl-beta-D-hexosaminides.</text>
        <dbReference type="EC" id="3.2.1.52"/>
    </reaction>
</comment>
<dbReference type="Pfam" id="PF00728">
    <property type="entry name" value="Glyco_hydro_20"/>
    <property type="match status" value="1"/>
</dbReference>
<evidence type="ECO:0000256" key="5">
    <source>
        <dbReference type="ARBA" id="ARBA00011748"/>
    </source>
</evidence>
<comment type="similarity">
    <text evidence="4">Belongs to the glycosyl hydrolase 20 family.</text>
</comment>
<evidence type="ECO:0000256" key="15">
    <source>
        <dbReference type="ARBA" id="ARBA00070154"/>
    </source>
</evidence>
<dbReference type="Gene3D" id="3.20.20.80">
    <property type="entry name" value="Glycosidases"/>
    <property type="match status" value="1"/>
</dbReference>
<proteinExistence type="inferred from homology"/>
<dbReference type="GO" id="GO:0005634">
    <property type="term" value="C:nucleus"/>
    <property type="evidence" value="ECO:0007669"/>
    <property type="project" value="UniProtKB-SubCell"/>
</dbReference>
<evidence type="ECO:0000256" key="10">
    <source>
        <dbReference type="ARBA" id="ARBA00023242"/>
    </source>
</evidence>
<dbReference type="Ensembl" id="ENSECRT00000034865.1">
    <property type="protein sequence ID" value="ENSECRP00000034128.1"/>
    <property type="gene ID" value="ENSECRG00000023060.1"/>
</dbReference>
<evidence type="ECO:0000256" key="1">
    <source>
        <dbReference type="ARBA" id="ARBA00001231"/>
    </source>
</evidence>
<dbReference type="CDD" id="cd06565">
    <property type="entry name" value="GH20_GcnA-like"/>
    <property type="match status" value="1"/>
</dbReference>
<keyword evidence="9" id="KW-1015">Disulfide bond</keyword>
<reference evidence="20" key="2">
    <citation type="submission" date="2025-08" db="UniProtKB">
        <authorList>
            <consortium name="Ensembl"/>
        </authorList>
    </citation>
    <scope>IDENTIFICATION</scope>
</reference>
<evidence type="ECO:0000256" key="2">
    <source>
        <dbReference type="ARBA" id="ARBA00004123"/>
    </source>
</evidence>
<evidence type="ECO:0000313" key="21">
    <source>
        <dbReference type="Proteomes" id="UP000694620"/>
    </source>
</evidence>
<comment type="subcellular location">
    <subcellularLocation>
        <location evidence="3">Cytoplasm</location>
    </subcellularLocation>
    <subcellularLocation>
        <location evidence="13">Extracellular vesicle</location>
    </subcellularLocation>
    <subcellularLocation>
        <location evidence="2">Nucleus</location>
    </subcellularLocation>
</comment>
<name>A0A8C4TMX9_ERPCA</name>
<comment type="subunit">
    <text evidence="5">Homodimer; disulfide-linked.</text>
</comment>
<evidence type="ECO:0000256" key="17">
    <source>
        <dbReference type="ARBA" id="ARBA00079523"/>
    </source>
</evidence>
<comment type="function">
    <text evidence="14">Has hexosaminidase activity. Responsible for the cleavage of the monosaccharides N-acetylglucosamine (GlcNAc) and N-acetylgalactosamine (GalNAc) from cellular substrates. Has a preference for galactosaminide over glucosaminide substrates.</text>
</comment>
<dbReference type="AlphaFoldDB" id="A0A8C4TMX9"/>
<protein>
    <recommendedName>
        <fullName evidence="15">Hexosaminidase D</fullName>
        <ecNumber evidence="6">3.2.1.52</ecNumber>
    </recommendedName>
    <alternativeName>
        <fullName evidence="12">Beta-N-acetylhexosaminidase</fullName>
    </alternativeName>
    <alternativeName>
        <fullName evidence="16">Beta-hexosaminidase D</fullName>
    </alternativeName>
    <alternativeName>
        <fullName evidence="17">Hexosaminidase domain-containing protein</fullName>
    </alternativeName>
    <alternativeName>
        <fullName evidence="18">N-acetyl-beta-galactosaminidase</fullName>
    </alternativeName>
</protein>
<dbReference type="SUPFAM" id="SSF51445">
    <property type="entry name" value="(Trans)glycosidases"/>
    <property type="match status" value="1"/>
</dbReference>
<evidence type="ECO:0000256" key="4">
    <source>
        <dbReference type="ARBA" id="ARBA00006285"/>
    </source>
</evidence>
<dbReference type="Proteomes" id="UP000694620">
    <property type="component" value="Chromosome 14"/>
</dbReference>
<dbReference type="PANTHER" id="PTHR21040:SF6">
    <property type="entry name" value="HEXOSAMINIDASE D"/>
    <property type="match status" value="1"/>
</dbReference>
<gene>
    <name evidence="20" type="primary">HEXD</name>
</gene>
<sequence>MEHSNKTAIQRAVKLVHLDLKGAPPRISYFAQVFPLFSQLGANGLLVEYEDMFPYEGRLQVLRAKHAYSKAEIGELLELAKANELEVIPLVQTFGHMEFVLKHKEFCSLREVTTLSNALNPHKDEAMKLVQEMIDQMLALHPAARWLHIGADEVYCLGEGEESKVWLSHSQNHLSKLLLSHLAKVAKHVITTHPHVRPLIWDDMLRTMEVSFLAESGLGQIVDPMIWYYSPDLDVKETVNLIEKYQHGGFSRLWIASSYKGSTGANQCVTLITHHLDNHRQWLQVVQALPEGSVELQGIALTGWQRYDHFSVLCELLPVAIPSLAVCLQTVQHGDFTEEAEAAVRRVLGISDMEIDKYVREDLGTFPGCDIAKLVTQVSAYLKVTVDNFLEGNRFIGGWFSQYHRKHKFVHPLLVQHFEPEAHEMLAKWNSVAEELKEALARIYYPDAVEEWMEEHVNPSLGRIRDLVHDIAEAKGDQA</sequence>
<dbReference type="FunFam" id="3.20.20.80:FF:000068">
    <property type="entry name" value="hexosaminidase D isoform X1"/>
    <property type="match status" value="1"/>
</dbReference>